<dbReference type="InterPro" id="IPR001347">
    <property type="entry name" value="SIS_dom"/>
</dbReference>
<reference evidence="2 3" key="1">
    <citation type="submission" date="2020-07" db="EMBL/GenBank/DDBJ databases">
        <title>Spirosoma foliorum sp. nov., isolated from the leaves on the Nejang mountain Korea, Republic of.</title>
        <authorList>
            <person name="Ho H."/>
            <person name="Lee Y.-J."/>
            <person name="Nurcahyanto D.-A."/>
            <person name="Kim S.-G."/>
        </authorList>
    </citation>
    <scope>NUCLEOTIDE SEQUENCE [LARGE SCALE GENOMIC DNA]</scope>
    <source>
        <strain evidence="2 3">PL0136</strain>
    </source>
</reference>
<protein>
    <submittedName>
        <fullName evidence="2">SIS domain-containing protein</fullName>
    </submittedName>
</protein>
<evidence type="ECO:0000313" key="2">
    <source>
        <dbReference type="EMBL" id="QMW05957.1"/>
    </source>
</evidence>
<dbReference type="Proteomes" id="UP000515369">
    <property type="component" value="Chromosome"/>
</dbReference>
<dbReference type="SUPFAM" id="SSF53697">
    <property type="entry name" value="SIS domain"/>
    <property type="match status" value="1"/>
</dbReference>
<dbReference type="CDD" id="cd05006">
    <property type="entry name" value="SIS_GmhA"/>
    <property type="match status" value="1"/>
</dbReference>
<dbReference type="InterPro" id="IPR035461">
    <property type="entry name" value="GmhA/DiaA"/>
</dbReference>
<dbReference type="Pfam" id="PF13580">
    <property type="entry name" value="SIS_2"/>
    <property type="match status" value="1"/>
</dbReference>
<dbReference type="GO" id="GO:0097367">
    <property type="term" value="F:carbohydrate derivative binding"/>
    <property type="evidence" value="ECO:0007669"/>
    <property type="project" value="InterPro"/>
</dbReference>
<dbReference type="RefSeq" id="WP_182463330.1">
    <property type="nucleotide sequence ID" value="NZ_CP059732.1"/>
</dbReference>
<accession>A0A7G5H4B5</accession>
<organism evidence="2 3">
    <name type="scientific">Spirosoma foliorum</name>
    <dbReference type="NCBI Taxonomy" id="2710596"/>
    <lineage>
        <taxon>Bacteria</taxon>
        <taxon>Pseudomonadati</taxon>
        <taxon>Bacteroidota</taxon>
        <taxon>Cytophagia</taxon>
        <taxon>Cytophagales</taxon>
        <taxon>Cytophagaceae</taxon>
        <taxon>Spirosoma</taxon>
    </lineage>
</organism>
<feature type="domain" description="SIS" evidence="1">
    <location>
        <begin position="28"/>
        <end position="188"/>
    </location>
</feature>
<dbReference type="Gene3D" id="3.40.50.10490">
    <property type="entry name" value="Glucose-6-phosphate isomerase like protein, domain 1"/>
    <property type="match status" value="1"/>
</dbReference>
<name>A0A7G5H4B5_9BACT</name>
<dbReference type="EMBL" id="CP059732">
    <property type="protein sequence ID" value="QMW05957.1"/>
    <property type="molecule type" value="Genomic_DNA"/>
</dbReference>
<dbReference type="KEGG" id="sfol:H3H32_14190"/>
<dbReference type="InterPro" id="IPR046348">
    <property type="entry name" value="SIS_dom_sf"/>
</dbReference>
<dbReference type="InterPro" id="IPR050099">
    <property type="entry name" value="SIS_GmhA/DiaA_subfam"/>
</dbReference>
<gene>
    <name evidence="2" type="ORF">H3H32_14190</name>
</gene>
<keyword evidence="3" id="KW-1185">Reference proteome</keyword>
<dbReference type="PANTHER" id="PTHR30390">
    <property type="entry name" value="SEDOHEPTULOSE 7-PHOSPHATE ISOMERASE / DNAA INITIATOR-ASSOCIATING FACTOR FOR REPLICATION INITIATION"/>
    <property type="match status" value="1"/>
</dbReference>
<dbReference type="PROSITE" id="PS51464">
    <property type="entry name" value="SIS"/>
    <property type="match status" value="1"/>
</dbReference>
<sequence length="189" mass="21063">MNQTYFKNYLDRQKAAYDAIPIDRVEHLINLIKQCWEDDRQLFAFGNGGSASNVSHFITDLGKSASDTMGKRFRCTSLNESVSWITALGNDYAYEDIYLRQLQNYARPGDLVLTLSVSGNSPNVVKAVQWANDNGLTTIALVGGKGGKLAEIAHESITIQDEHYGRVEDAQMTICHMLCYGFIEEGKKA</sequence>
<evidence type="ECO:0000259" key="1">
    <source>
        <dbReference type="PROSITE" id="PS51464"/>
    </source>
</evidence>
<dbReference type="PANTHER" id="PTHR30390:SF8">
    <property type="entry name" value="SUGAR ISOMERASE (SIS)"/>
    <property type="match status" value="1"/>
</dbReference>
<evidence type="ECO:0000313" key="3">
    <source>
        <dbReference type="Proteomes" id="UP000515369"/>
    </source>
</evidence>
<dbReference type="AlphaFoldDB" id="A0A7G5H4B5"/>
<proteinExistence type="predicted"/>
<dbReference type="GO" id="GO:1901135">
    <property type="term" value="P:carbohydrate derivative metabolic process"/>
    <property type="evidence" value="ECO:0007669"/>
    <property type="project" value="InterPro"/>
</dbReference>